<dbReference type="SUPFAM" id="SSF52799">
    <property type="entry name" value="(Phosphotyrosine protein) phosphatases II"/>
    <property type="match status" value="1"/>
</dbReference>
<dbReference type="Pfam" id="PF13350">
    <property type="entry name" value="Y_phosphatase3"/>
    <property type="match status" value="1"/>
</dbReference>
<name>A0ABV4DPE0_9LACO</name>
<dbReference type="PROSITE" id="PS00383">
    <property type="entry name" value="TYR_PHOSPHATASE_1"/>
    <property type="match status" value="1"/>
</dbReference>
<evidence type="ECO:0000256" key="1">
    <source>
        <dbReference type="ARBA" id="ARBA00009580"/>
    </source>
</evidence>
<dbReference type="EC" id="3.1.3.48" evidence="3"/>
<dbReference type="InterPro" id="IPR026893">
    <property type="entry name" value="Tyr/Ser_Pase_IphP-type"/>
</dbReference>
<dbReference type="Gene3D" id="3.90.190.10">
    <property type="entry name" value="Protein tyrosine phosphatase superfamily"/>
    <property type="match status" value="1"/>
</dbReference>
<dbReference type="PANTHER" id="PTHR31126:SF1">
    <property type="entry name" value="TYROSINE SPECIFIC PROTEIN PHOSPHATASES DOMAIN-CONTAINING PROTEIN"/>
    <property type="match status" value="1"/>
</dbReference>
<dbReference type="Proteomes" id="UP001565236">
    <property type="component" value="Unassembled WGS sequence"/>
</dbReference>
<sequence length="264" mass="30260">MEPLSLPLEQGVNFRDLGGYQTKDGQRIKKNKVIRSGSLGNLSPNDLAFLDDYGLRYDVDFRSSTEQKDAPDRLPNGVNYYFTPVFPEDETKSSAKDRRKKIFMSDPEAGFKNMIRAYKDIVLQASAKKAYREFFDVLLANDKDKEAVLFHCSAGKDRTGMGAVYLLSVLGVDEKTIRNDYLASNKFLAPWTERELSKRKLPLEHQEVFLSNLKALGSVRESYLNTALTVMQREYGSLEGYLKHELYLTKQQVKDLKQIYLEKL</sequence>
<dbReference type="GO" id="GO:0004725">
    <property type="term" value="F:protein tyrosine phosphatase activity"/>
    <property type="evidence" value="ECO:0007669"/>
    <property type="project" value="UniProtKB-EC"/>
</dbReference>
<evidence type="ECO:0000259" key="2">
    <source>
        <dbReference type="PROSITE" id="PS50056"/>
    </source>
</evidence>
<dbReference type="InterPro" id="IPR029021">
    <property type="entry name" value="Prot-tyrosine_phosphatase-like"/>
</dbReference>
<gene>
    <name evidence="3" type="ORF">AALT52_05525</name>
</gene>
<keyword evidence="3" id="KW-0378">Hydrolase</keyword>
<dbReference type="InterPro" id="IPR016130">
    <property type="entry name" value="Tyr_Pase_AS"/>
</dbReference>
<proteinExistence type="inferred from homology"/>
<organism evidence="3 4">
    <name type="scientific">Ligilactobacillus faecis</name>
    <dbReference type="NCBI Taxonomy" id="762833"/>
    <lineage>
        <taxon>Bacteria</taxon>
        <taxon>Bacillati</taxon>
        <taxon>Bacillota</taxon>
        <taxon>Bacilli</taxon>
        <taxon>Lactobacillales</taxon>
        <taxon>Lactobacillaceae</taxon>
        <taxon>Ligilactobacillus</taxon>
    </lineage>
</organism>
<dbReference type="PROSITE" id="PS50056">
    <property type="entry name" value="TYR_PHOSPHATASE_2"/>
    <property type="match status" value="1"/>
</dbReference>
<comment type="caution">
    <text evidence="3">The sequence shown here is derived from an EMBL/GenBank/DDBJ whole genome shotgun (WGS) entry which is preliminary data.</text>
</comment>
<evidence type="ECO:0000313" key="3">
    <source>
        <dbReference type="EMBL" id="MEY8662345.1"/>
    </source>
</evidence>
<comment type="similarity">
    <text evidence="1">Belongs to the protein-tyrosine phosphatase family.</text>
</comment>
<evidence type="ECO:0000313" key="4">
    <source>
        <dbReference type="Proteomes" id="UP001565236"/>
    </source>
</evidence>
<reference evidence="3 4" key="1">
    <citation type="submission" date="2024-03" db="EMBL/GenBank/DDBJ databases">
        <title>Mouse gut bacterial collection (mGBC) of GemPharmatech.</title>
        <authorList>
            <person name="He Y."/>
            <person name="Dong L."/>
            <person name="Wu D."/>
            <person name="Gao X."/>
            <person name="Lin Z."/>
        </authorList>
    </citation>
    <scope>NUCLEOTIDE SEQUENCE [LARGE SCALE GENOMIC DNA]</scope>
    <source>
        <strain evidence="3 4">15-30</strain>
    </source>
</reference>
<dbReference type="RefSeq" id="WP_369941816.1">
    <property type="nucleotide sequence ID" value="NZ_JBCLUF010000015.1"/>
</dbReference>
<accession>A0ABV4DPE0</accession>
<keyword evidence="4" id="KW-1185">Reference proteome</keyword>
<dbReference type="PANTHER" id="PTHR31126">
    <property type="entry name" value="TYROSINE-PROTEIN PHOSPHATASE"/>
    <property type="match status" value="1"/>
</dbReference>
<dbReference type="EMBL" id="JBCLUF010000015">
    <property type="protein sequence ID" value="MEY8662345.1"/>
    <property type="molecule type" value="Genomic_DNA"/>
</dbReference>
<dbReference type="InterPro" id="IPR000387">
    <property type="entry name" value="Tyr_Pase_dom"/>
</dbReference>
<feature type="domain" description="Tyrosine specific protein phosphatases" evidence="2">
    <location>
        <begin position="132"/>
        <end position="160"/>
    </location>
</feature>
<protein>
    <submittedName>
        <fullName evidence="3">Tyrosine-protein phosphatase</fullName>
        <ecNumber evidence="3">3.1.3.48</ecNumber>
    </submittedName>
</protein>